<dbReference type="Pfam" id="PF06037">
    <property type="entry name" value="DUF922"/>
    <property type="match status" value="1"/>
</dbReference>
<evidence type="ECO:0000313" key="3">
    <source>
        <dbReference type="Proteomes" id="UP001342418"/>
    </source>
</evidence>
<dbReference type="Proteomes" id="UP001342418">
    <property type="component" value="Chromosome"/>
</dbReference>
<reference evidence="2 3" key="1">
    <citation type="submission" date="2018-07" db="EMBL/GenBank/DDBJ databases">
        <title>Genome sequence of Nitratireductor thuwali#1536.</title>
        <authorList>
            <person name="Michoud G."/>
            <person name="Merlino G."/>
            <person name="Sefrji F.O."/>
            <person name="Daffonchio D."/>
        </authorList>
    </citation>
    <scope>NUCLEOTIDE SEQUENCE [LARGE SCALE GENOMIC DNA]</scope>
    <source>
        <strain evidence="3">Nit1536</strain>
    </source>
</reference>
<keyword evidence="1" id="KW-0732">Signal</keyword>
<evidence type="ECO:0008006" key="4">
    <source>
        <dbReference type="Google" id="ProtNLM"/>
    </source>
</evidence>
<sequence>MKTTFVLPLLACLAATSASAASMTRSYSYFPISGLTLPEIESQLRTRGPKLESTGMRHPGATNLAFNTSVDYVERDGRCHVSDATVSVKAKVTLPRWRNRNRAKQEVRLVWDTLAKDIKRHEESHLSIAKNHARQLEDAIDGMRGTGPCAALEKRVKAKVAEIMDRHDAAQARFDRIESINFESRIMRLLRYRLEQIEAGRLK</sequence>
<feature type="chain" id="PRO_5046093536" description="Peptidase" evidence="1">
    <location>
        <begin position="21"/>
        <end position="203"/>
    </location>
</feature>
<feature type="signal peptide" evidence="1">
    <location>
        <begin position="1"/>
        <end position="20"/>
    </location>
</feature>
<dbReference type="RefSeq" id="WP_338528243.1">
    <property type="nucleotide sequence ID" value="NZ_CP030941.1"/>
</dbReference>
<protein>
    <recommendedName>
        <fullName evidence="4">Peptidase</fullName>
    </recommendedName>
</protein>
<evidence type="ECO:0000256" key="1">
    <source>
        <dbReference type="SAM" id="SignalP"/>
    </source>
</evidence>
<dbReference type="PIRSF" id="PIRSF010521">
    <property type="entry name" value="DUF922_bac"/>
    <property type="match status" value="1"/>
</dbReference>
<gene>
    <name evidence="2" type="ORF">NTH_00193</name>
</gene>
<evidence type="ECO:0000313" key="2">
    <source>
        <dbReference type="EMBL" id="UUP15754.1"/>
    </source>
</evidence>
<dbReference type="EMBL" id="CP030941">
    <property type="protein sequence ID" value="UUP15754.1"/>
    <property type="molecule type" value="Genomic_DNA"/>
</dbReference>
<keyword evidence="3" id="KW-1185">Reference proteome</keyword>
<dbReference type="InterPro" id="IPR010321">
    <property type="entry name" value="DUF922"/>
</dbReference>
<name>A0ABY5MCB9_9HYPH</name>
<organism evidence="2 3">
    <name type="scientific">Nitratireductor thuwali</name>
    <dbReference type="NCBI Taxonomy" id="2267699"/>
    <lineage>
        <taxon>Bacteria</taxon>
        <taxon>Pseudomonadati</taxon>
        <taxon>Pseudomonadota</taxon>
        <taxon>Alphaproteobacteria</taxon>
        <taxon>Hyphomicrobiales</taxon>
        <taxon>Phyllobacteriaceae</taxon>
        <taxon>Nitratireductor</taxon>
    </lineage>
</organism>
<proteinExistence type="predicted"/>
<accession>A0ABY5MCB9</accession>